<dbReference type="PANTHER" id="PTHR33202">
    <property type="entry name" value="ZINC UPTAKE REGULATION PROTEIN"/>
    <property type="match status" value="1"/>
</dbReference>
<dbReference type="GO" id="GO:1900376">
    <property type="term" value="P:regulation of secondary metabolite biosynthetic process"/>
    <property type="evidence" value="ECO:0007669"/>
    <property type="project" value="TreeGrafter"/>
</dbReference>
<dbReference type="GO" id="GO:0008270">
    <property type="term" value="F:zinc ion binding"/>
    <property type="evidence" value="ECO:0007669"/>
    <property type="project" value="TreeGrafter"/>
</dbReference>
<dbReference type="KEGG" id="mag:amb1662"/>
<organism evidence="1 2">
    <name type="scientific">Paramagnetospirillum magneticum (strain ATCC 700264 / AMB-1)</name>
    <name type="common">Magnetospirillum magneticum</name>
    <dbReference type="NCBI Taxonomy" id="342108"/>
    <lineage>
        <taxon>Bacteria</taxon>
        <taxon>Pseudomonadati</taxon>
        <taxon>Pseudomonadota</taxon>
        <taxon>Alphaproteobacteria</taxon>
        <taxon>Rhodospirillales</taxon>
        <taxon>Magnetospirillaceae</taxon>
        <taxon>Paramagnetospirillum</taxon>
    </lineage>
</organism>
<keyword evidence="2" id="KW-1185">Reference proteome</keyword>
<reference evidence="1 2" key="1">
    <citation type="journal article" date="2005" name="DNA Res.">
        <title>Complete genome sequence of the facultative anaerobic magnetotactic bacterium Magnetospirillum sp. strain AMB-1.</title>
        <authorList>
            <person name="Matsunaga T."/>
            <person name="Okamura Y."/>
            <person name="Fukuda Y."/>
            <person name="Wahyudi A.T."/>
            <person name="Murase Y."/>
            <person name="Takeyama H."/>
        </authorList>
    </citation>
    <scope>NUCLEOTIDE SEQUENCE [LARGE SCALE GENOMIC DNA]</scope>
    <source>
        <strain evidence="2">ATCC 700264 / AMB-1</strain>
    </source>
</reference>
<dbReference type="GO" id="GO:0003700">
    <property type="term" value="F:DNA-binding transcription factor activity"/>
    <property type="evidence" value="ECO:0007669"/>
    <property type="project" value="InterPro"/>
</dbReference>
<name>Q2W6Q9_PARM1</name>
<dbReference type="InterPro" id="IPR036388">
    <property type="entry name" value="WH-like_DNA-bd_sf"/>
</dbReference>
<dbReference type="OrthoDB" id="8659436at2"/>
<dbReference type="HOGENOM" id="CLU_096072_1_2_5"/>
<dbReference type="AlphaFoldDB" id="Q2W6Q9"/>
<dbReference type="InterPro" id="IPR002481">
    <property type="entry name" value="FUR"/>
</dbReference>
<dbReference type="EMBL" id="AP007255">
    <property type="protein sequence ID" value="BAE50466.1"/>
    <property type="molecule type" value="Genomic_DNA"/>
</dbReference>
<dbReference type="SUPFAM" id="SSF46785">
    <property type="entry name" value="Winged helix' DNA-binding domain"/>
    <property type="match status" value="1"/>
</dbReference>
<dbReference type="Gene3D" id="1.10.10.10">
    <property type="entry name" value="Winged helix-like DNA-binding domain superfamily/Winged helix DNA-binding domain"/>
    <property type="match status" value="1"/>
</dbReference>
<dbReference type="PANTHER" id="PTHR33202:SF7">
    <property type="entry name" value="FERRIC UPTAKE REGULATION PROTEIN"/>
    <property type="match status" value="1"/>
</dbReference>
<dbReference type="InterPro" id="IPR036390">
    <property type="entry name" value="WH_DNA-bd_sf"/>
</dbReference>
<protein>
    <submittedName>
        <fullName evidence="1">Fe2+/Zn2+ uptake regulation protein</fullName>
    </submittedName>
</protein>
<dbReference type="Proteomes" id="UP000007058">
    <property type="component" value="Chromosome"/>
</dbReference>
<dbReference type="Pfam" id="PF01475">
    <property type="entry name" value="FUR"/>
    <property type="match status" value="1"/>
</dbReference>
<dbReference type="GO" id="GO:0045892">
    <property type="term" value="P:negative regulation of DNA-templated transcription"/>
    <property type="evidence" value="ECO:0007669"/>
    <property type="project" value="TreeGrafter"/>
</dbReference>
<evidence type="ECO:0000313" key="2">
    <source>
        <dbReference type="Proteomes" id="UP000007058"/>
    </source>
</evidence>
<proteinExistence type="predicted"/>
<accession>Q2W6Q9</accession>
<sequence length="138" mass="15131">MISSGASSELILRDAGLRPTRQRQGMVELLRGLGAENVSADEMHRLAAKVGLRLSLATTYNILNQFAKAGLVRRVDLGERTWFCTSPAGHHHFLDLSTGRLSDIDGRQPDLDHLPPPPPGYEVEGVDILVRIRPANKS</sequence>
<dbReference type="GO" id="GO:0000976">
    <property type="term" value="F:transcription cis-regulatory region binding"/>
    <property type="evidence" value="ECO:0007669"/>
    <property type="project" value="TreeGrafter"/>
</dbReference>
<gene>
    <name evidence="1" type="ordered locus">amb1662</name>
</gene>
<dbReference type="RefSeq" id="WP_011384071.1">
    <property type="nucleotide sequence ID" value="NC_007626.1"/>
</dbReference>
<evidence type="ECO:0000313" key="1">
    <source>
        <dbReference type="EMBL" id="BAE50466.1"/>
    </source>
</evidence>
<dbReference type="STRING" id="342108.amb1662"/>